<name>A0A268F257_9BACL</name>
<dbReference type="InterPro" id="IPR032710">
    <property type="entry name" value="NTF2-like_dom_sf"/>
</dbReference>
<evidence type="ECO:0000259" key="3">
    <source>
        <dbReference type="Pfam" id="PF08281"/>
    </source>
</evidence>
<organism evidence="4 5">
    <name type="scientific">Paenibacillus campinasensis</name>
    <dbReference type="NCBI Taxonomy" id="66347"/>
    <lineage>
        <taxon>Bacteria</taxon>
        <taxon>Bacillati</taxon>
        <taxon>Bacillota</taxon>
        <taxon>Bacilli</taxon>
        <taxon>Bacillales</taxon>
        <taxon>Paenibacillaceae</taxon>
        <taxon>Paenibacillus</taxon>
    </lineage>
</organism>
<dbReference type="InterPro" id="IPR014284">
    <property type="entry name" value="RNA_pol_sigma-70_dom"/>
</dbReference>
<comment type="subunit">
    <text evidence="1">Interacts transiently with the RNA polymerase catalytic core formed by RpoA, RpoB, RpoC and RpoZ (2 alpha, 1 beta, 1 beta' and 1 omega subunit) to form the RNA polymerase holoenzyme that can initiate transcription.</text>
</comment>
<dbReference type="AlphaFoldDB" id="A0A268F257"/>
<dbReference type="InterPro" id="IPR013249">
    <property type="entry name" value="RNA_pol_sigma70_r4_t2"/>
</dbReference>
<dbReference type="GO" id="GO:0003677">
    <property type="term" value="F:DNA binding"/>
    <property type="evidence" value="ECO:0007669"/>
    <property type="project" value="InterPro"/>
</dbReference>
<evidence type="ECO:0000259" key="2">
    <source>
        <dbReference type="Pfam" id="PF04542"/>
    </source>
</evidence>
<dbReference type="PANTHER" id="PTHR30173:SF43">
    <property type="entry name" value="ECF RNA POLYMERASE SIGMA FACTOR SIGI-RELATED"/>
    <property type="match status" value="1"/>
</dbReference>
<dbReference type="InterPro" id="IPR007627">
    <property type="entry name" value="RNA_pol_sigma70_r2"/>
</dbReference>
<sequence>MNDQAGLAAVFEAHRAHLHGVAYRMLGSLSEAEDAVQEAWLRLSRSDVNHIHNIGGWLTTVVSRICLDMLRARKTRKEESLEEHPPEALAAVSYADPEQEAVLADSVGVAMLVVLDRLKPAERISLILHDVFGMPFHEIASIIGKSDDAARQLTSRARRRIRGAEEVLDTSVAAQRDVVRAFLAAAHAGDLHQLIAALDPDVVLRDDREDGTPRVFRGASALAKKVAGRAQKSAQLAWVDGSVGIVAAPGGNLLYVLKFTVKCGIITEVELISNPERLHTIDLGVLDYDGHSPCADDH</sequence>
<dbReference type="Gene3D" id="1.10.10.10">
    <property type="entry name" value="Winged helix-like DNA-binding domain superfamily/Winged helix DNA-binding domain"/>
    <property type="match status" value="1"/>
</dbReference>
<dbReference type="Gene3D" id="1.10.1740.10">
    <property type="match status" value="1"/>
</dbReference>
<gene>
    <name evidence="4" type="ORF">CHH67_04120</name>
</gene>
<dbReference type="SUPFAM" id="SSF88659">
    <property type="entry name" value="Sigma3 and sigma4 domains of RNA polymerase sigma factors"/>
    <property type="match status" value="1"/>
</dbReference>
<dbReference type="GO" id="GO:0006352">
    <property type="term" value="P:DNA-templated transcription initiation"/>
    <property type="evidence" value="ECO:0007669"/>
    <property type="project" value="InterPro"/>
</dbReference>
<dbReference type="OrthoDB" id="3211555at2"/>
<dbReference type="InterPro" id="IPR013325">
    <property type="entry name" value="RNA_pol_sigma_r2"/>
</dbReference>
<dbReference type="RefSeq" id="WP_095263771.1">
    <property type="nucleotide sequence ID" value="NZ_NPBY01000012.1"/>
</dbReference>
<dbReference type="Gene3D" id="3.10.450.50">
    <property type="match status" value="1"/>
</dbReference>
<feature type="domain" description="RNA polymerase sigma factor 70 region 4 type 2" evidence="3">
    <location>
        <begin position="112"/>
        <end position="161"/>
    </location>
</feature>
<accession>A0A268F257</accession>
<dbReference type="Pfam" id="PF08281">
    <property type="entry name" value="Sigma70_r4_2"/>
    <property type="match status" value="1"/>
</dbReference>
<dbReference type="SUPFAM" id="SSF88946">
    <property type="entry name" value="Sigma2 domain of RNA polymerase sigma factors"/>
    <property type="match status" value="1"/>
</dbReference>
<feature type="domain" description="RNA polymerase sigma-70 region 2" evidence="2">
    <location>
        <begin position="11"/>
        <end position="74"/>
    </location>
</feature>
<dbReference type="SUPFAM" id="SSF54427">
    <property type="entry name" value="NTF2-like"/>
    <property type="match status" value="1"/>
</dbReference>
<comment type="caution">
    <text evidence="4">The sequence shown here is derived from an EMBL/GenBank/DDBJ whole genome shotgun (WGS) entry which is preliminary data.</text>
</comment>
<dbReference type="EMBL" id="NPBY01000012">
    <property type="protein sequence ID" value="PAD79451.1"/>
    <property type="molecule type" value="Genomic_DNA"/>
</dbReference>
<dbReference type="PANTHER" id="PTHR30173">
    <property type="entry name" value="SIGMA 19 FACTOR"/>
    <property type="match status" value="1"/>
</dbReference>
<dbReference type="NCBIfam" id="TIGR02937">
    <property type="entry name" value="sigma70-ECF"/>
    <property type="match status" value="1"/>
</dbReference>
<evidence type="ECO:0000256" key="1">
    <source>
        <dbReference type="ARBA" id="ARBA00011344"/>
    </source>
</evidence>
<dbReference type="Proteomes" id="UP000215596">
    <property type="component" value="Unassembled WGS sequence"/>
</dbReference>
<dbReference type="GO" id="GO:0016987">
    <property type="term" value="F:sigma factor activity"/>
    <property type="evidence" value="ECO:0007669"/>
    <property type="project" value="InterPro"/>
</dbReference>
<dbReference type="InterPro" id="IPR013324">
    <property type="entry name" value="RNA_pol_sigma_r3/r4-like"/>
</dbReference>
<evidence type="ECO:0000313" key="5">
    <source>
        <dbReference type="Proteomes" id="UP000215596"/>
    </source>
</evidence>
<protein>
    <submittedName>
        <fullName evidence="4">RNA polymerase subunit sigma-70</fullName>
    </submittedName>
</protein>
<evidence type="ECO:0000313" key="4">
    <source>
        <dbReference type="EMBL" id="PAD79451.1"/>
    </source>
</evidence>
<dbReference type="Pfam" id="PF04542">
    <property type="entry name" value="Sigma70_r2"/>
    <property type="match status" value="1"/>
</dbReference>
<dbReference type="InterPro" id="IPR052704">
    <property type="entry name" value="ECF_Sigma-70_Domain"/>
</dbReference>
<proteinExistence type="predicted"/>
<reference evidence="4 5" key="1">
    <citation type="submission" date="2017-07" db="EMBL/GenBank/DDBJ databases">
        <title>Isolation and whole genome analysis of endospore-forming bacteria from heroin.</title>
        <authorList>
            <person name="Kalinowski J."/>
            <person name="Ahrens B."/>
            <person name="Al-Dilaimi A."/>
            <person name="Winkler A."/>
            <person name="Wibberg D."/>
            <person name="Schleenbecker U."/>
            <person name="Ruckert C."/>
            <person name="Wolfel R."/>
            <person name="Grass G."/>
        </authorList>
    </citation>
    <scope>NUCLEOTIDE SEQUENCE [LARGE SCALE GENOMIC DNA]</scope>
    <source>
        <strain evidence="4 5">7537-G1</strain>
    </source>
</reference>
<dbReference type="InterPro" id="IPR036388">
    <property type="entry name" value="WH-like_DNA-bd_sf"/>
</dbReference>